<protein>
    <recommendedName>
        <fullName evidence="3">NPH3 domain-containing protein</fullName>
    </recommendedName>
</protein>
<dbReference type="Pfam" id="PF03000">
    <property type="entry name" value="NPH3"/>
    <property type="match status" value="1"/>
</dbReference>
<reference evidence="4 5" key="1">
    <citation type="journal article" date="2023" name="G3 (Bethesda)">
        <title>A chromosome-length genome assembly and annotation of blackberry (Rubus argutus, cv. 'Hillquist').</title>
        <authorList>
            <person name="Bruna T."/>
            <person name="Aryal R."/>
            <person name="Dudchenko O."/>
            <person name="Sargent D.J."/>
            <person name="Mead D."/>
            <person name="Buti M."/>
            <person name="Cavallini A."/>
            <person name="Hytonen T."/>
            <person name="Andres J."/>
            <person name="Pham M."/>
            <person name="Weisz D."/>
            <person name="Mascagni F."/>
            <person name="Usai G."/>
            <person name="Natali L."/>
            <person name="Bassil N."/>
            <person name="Fernandez G.E."/>
            <person name="Lomsadze A."/>
            <person name="Armour M."/>
            <person name="Olukolu B."/>
            <person name="Poorten T."/>
            <person name="Britton C."/>
            <person name="Davik J."/>
            <person name="Ashrafi H."/>
            <person name="Aiden E.L."/>
            <person name="Borodovsky M."/>
            <person name="Worthington M."/>
        </authorList>
    </citation>
    <scope>NUCLEOTIDE SEQUENCE [LARGE SCALE GENOMIC DNA]</scope>
    <source>
        <strain evidence="4">PI 553951</strain>
    </source>
</reference>
<keyword evidence="1" id="KW-0833">Ubl conjugation pathway</keyword>
<gene>
    <name evidence="4" type="ORF">M0R45_002487</name>
</gene>
<evidence type="ECO:0000256" key="1">
    <source>
        <dbReference type="ARBA" id="ARBA00022786"/>
    </source>
</evidence>
<keyword evidence="5" id="KW-1185">Reference proteome</keyword>
<dbReference type="InterPro" id="IPR043454">
    <property type="entry name" value="NPH3/RPT2-like"/>
</dbReference>
<comment type="similarity">
    <text evidence="2">Belongs to the NPH3 family.</text>
</comment>
<comment type="caution">
    <text evidence="4">The sequence shown here is derived from an EMBL/GenBank/DDBJ whole genome shotgun (WGS) entry which is preliminary data.</text>
</comment>
<evidence type="ECO:0000259" key="3">
    <source>
        <dbReference type="PROSITE" id="PS51649"/>
    </source>
</evidence>
<proteinExistence type="inferred from homology"/>
<organism evidence="4 5">
    <name type="scientific">Rubus argutus</name>
    <name type="common">Southern blackberry</name>
    <dbReference type="NCBI Taxonomy" id="59490"/>
    <lineage>
        <taxon>Eukaryota</taxon>
        <taxon>Viridiplantae</taxon>
        <taxon>Streptophyta</taxon>
        <taxon>Embryophyta</taxon>
        <taxon>Tracheophyta</taxon>
        <taxon>Spermatophyta</taxon>
        <taxon>Magnoliopsida</taxon>
        <taxon>eudicotyledons</taxon>
        <taxon>Gunneridae</taxon>
        <taxon>Pentapetalae</taxon>
        <taxon>rosids</taxon>
        <taxon>fabids</taxon>
        <taxon>Rosales</taxon>
        <taxon>Rosaceae</taxon>
        <taxon>Rosoideae</taxon>
        <taxon>Rosoideae incertae sedis</taxon>
        <taxon>Rubus</taxon>
    </lineage>
</organism>
<dbReference type="AlphaFoldDB" id="A0AAW1VT54"/>
<name>A0AAW1VT54_RUBAR</name>
<accession>A0AAW1VT54</accession>
<dbReference type="PANTHER" id="PTHR32370">
    <property type="entry name" value="OS12G0117600 PROTEIN"/>
    <property type="match status" value="1"/>
</dbReference>
<dbReference type="PROSITE" id="PS51649">
    <property type="entry name" value="NPH3"/>
    <property type="match status" value="1"/>
</dbReference>
<dbReference type="EMBL" id="JBEDUW010000045">
    <property type="protein sequence ID" value="KAK9907034.1"/>
    <property type="molecule type" value="Genomic_DNA"/>
</dbReference>
<feature type="domain" description="NPH3" evidence="3">
    <location>
        <begin position="1"/>
        <end position="127"/>
    </location>
</feature>
<evidence type="ECO:0000313" key="5">
    <source>
        <dbReference type="Proteomes" id="UP001457282"/>
    </source>
</evidence>
<dbReference type="InterPro" id="IPR027356">
    <property type="entry name" value="NPH3_dom"/>
</dbReference>
<dbReference type="Proteomes" id="UP001457282">
    <property type="component" value="Unassembled WGS sequence"/>
</dbReference>
<sequence>MTRFCYNNGATEITPSDIVLLYCIADFMEMDGSPRLHHRQAFLSLCFNPLCISSDAARSARQSHDRLYQAIAVYFKRHTDLYEQEKLTICCALNYKKLSAQALKQVSKHSKFPSRRAVEAFKDTSIQAKKLAPGKNAFQGIGIGYVFGTMQTQVTNVIKSRVPFRGTNIGYLPKLFP</sequence>
<evidence type="ECO:0000313" key="4">
    <source>
        <dbReference type="EMBL" id="KAK9907034.1"/>
    </source>
</evidence>
<evidence type="ECO:0000256" key="2">
    <source>
        <dbReference type="PROSITE-ProRule" id="PRU00982"/>
    </source>
</evidence>